<evidence type="ECO:0000256" key="1">
    <source>
        <dbReference type="SAM" id="MobiDB-lite"/>
    </source>
</evidence>
<dbReference type="EMBL" id="ML211244">
    <property type="protein sequence ID" value="TFK85596.1"/>
    <property type="molecule type" value="Genomic_DNA"/>
</dbReference>
<reference evidence="3 4" key="1">
    <citation type="journal article" date="2019" name="Nat. Ecol. Evol.">
        <title>Megaphylogeny resolves global patterns of mushroom evolution.</title>
        <authorList>
            <person name="Varga T."/>
            <person name="Krizsan K."/>
            <person name="Foldi C."/>
            <person name="Dima B."/>
            <person name="Sanchez-Garcia M."/>
            <person name="Sanchez-Ramirez S."/>
            <person name="Szollosi G.J."/>
            <person name="Szarkandi J.G."/>
            <person name="Papp V."/>
            <person name="Albert L."/>
            <person name="Andreopoulos W."/>
            <person name="Angelini C."/>
            <person name="Antonin V."/>
            <person name="Barry K.W."/>
            <person name="Bougher N.L."/>
            <person name="Buchanan P."/>
            <person name="Buyck B."/>
            <person name="Bense V."/>
            <person name="Catcheside P."/>
            <person name="Chovatia M."/>
            <person name="Cooper J."/>
            <person name="Damon W."/>
            <person name="Desjardin D."/>
            <person name="Finy P."/>
            <person name="Geml J."/>
            <person name="Haridas S."/>
            <person name="Hughes K."/>
            <person name="Justo A."/>
            <person name="Karasinski D."/>
            <person name="Kautmanova I."/>
            <person name="Kiss B."/>
            <person name="Kocsube S."/>
            <person name="Kotiranta H."/>
            <person name="LaButti K.M."/>
            <person name="Lechner B.E."/>
            <person name="Liimatainen K."/>
            <person name="Lipzen A."/>
            <person name="Lukacs Z."/>
            <person name="Mihaltcheva S."/>
            <person name="Morgado L.N."/>
            <person name="Niskanen T."/>
            <person name="Noordeloos M.E."/>
            <person name="Ohm R.A."/>
            <person name="Ortiz-Santana B."/>
            <person name="Ovrebo C."/>
            <person name="Racz N."/>
            <person name="Riley R."/>
            <person name="Savchenko A."/>
            <person name="Shiryaev A."/>
            <person name="Soop K."/>
            <person name="Spirin V."/>
            <person name="Szebenyi C."/>
            <person name="Tomsovsky M."/>
            <person name="Tulloss R.E."/>
            <person name="Uehling J."/>
            <person name="Grigoriev I.V."/>
            <person name="Vagvolgyi C."/>
            <person name="Papp T."/>
            <person name="Martin F.M."/>
            <person name="Miettinen O."/>
            <person name="Hibbett D.S."/>
            <person name="Nagy L.G."/>
        </authorList>
    </citation>
    <scope>NUCLEOTIDE SEQUENCE [LARGE SCALE GENOMIC DNA]</scope>
    <source>
        <strain evidence="3 4">HHB13444</strain>
    </source>
</reference>
<dbReference type="SUPFAM" id="SSF54695">
    <property type="entry name" value="POZ domain"/>
    <property type="match status" value="1"/>
</dbReference>
<feature type="region of interest" description="Disordered" evidence="1">
    <location>
        <begin position="1"/>
        <end position="36"/>
    </location>
</feature>
<dbReference type="Gene3D" id="3.30.710.10">
    <property type="entry name" value="Potassium Channel Kv1.1, Chain A"/>
    <property type="match status" value="1"/>
</dbReference>
<accession>A0A5C3P7E3</accession>
<gene>
    <name evidence="3" type="ORF">K466DRAFT_551818</name>
</gene>
<feature type="domain" description="BTB" evidence="2">
    <location>
        <begin position="48"/>
        <end position="107"/>
    </location>
</feature>
<dbReference type="Pfam" id="PF00651">
    <property type="entry name" value="BTB"/>
    <property type="match status" value="1"/>
</dbReference>
<evidence type="ECO:0000313" key="3">
    <source>
        <dbReference type="EMBL" id="TFK85596.1"/>
    </source>
</evidence>
<dbReference type="Proteomes" id="UP000308197">
    <property type="component" value="Unassembled WGS sequence"/>
</dbReference>
<name>A0A5C3P7E3_9APHY</name>
<keyword evidence="4" id="KW-1185">Reference proteome</keyword>
<organism evidence="3 4">
    <name type="scientific">Polyporus arcularius HHB13444</name>
    <dbReference type="NCBI Taxonomy" id="1314778"/>
    <lineage>
        <taxon>Eukaryota</taxon>
        <taxon>Fungi</taxon>
        <taxon>Dikarya</taxon>
        <taxon>Basidiomycota</taxon>
        <taxon>Agaricomycotina</taxon>
        <taxon>Agaricomycetes</taxon>
        <taxon>Polyporales</taxon>
        <taxon>Polyporaceae</taxon>
        <taxon>Polyporus</taxon>
    </lineage>
</organism>
<feature type="compositionally biased region" description="Basic residues" evidence="1">
    <location>
        <begin position="1"/>
        <end position="10"/>
    </location>
</feature>
<dbReference type="SMART" id="SM00225">
    <property type="entry name" value="BTB"/>
    <property type="match status" value="1"/>
</dbReference>
<proteinExistence type="predicted"/>
<evidence type="ECO:0000313" key="4">
    <source>
        <dbReference type="Proteomes" id="UP000308197"/>
    </source>
</evidence>
<feature type="compositionally biased region" description="Low complexity" evidence="1">
    <location>
        <begin position="22"/>
        <end position="32"/>
    </location>
</feature>
<evidence type="ECO:0000259" key="2">
    <source>
        <dbReference type="PROSITE" id="PS50097"/>
    </source>
</evidence>
<sequence length="345" mass="38975">MSARTTRKRARPDSQDWEAAETQEAGGEQAGMAGAGRKRDEEFWFEDGNVMLVARDVEFRVFKGILADHSPVFKDMFSLPQPPEYATALCPVVHVTDAPEDLRHLLRVYMPKTEPSPFLPEDPSFDVISATVRLGHKYQIAKLVEHSIDYLKKYYTTDYAAFAQRGHPYWPPSFKAEHAIGVINLAHLTGELSLLPLALFICCTLDKDIVKGVQRGDGSWEQLTLDDIGLCFAARGRLVARRAEATTFVFDLVRISEGCTKPGRRCAEVLRDVLTKLKTSEWAVPDPFSSVLRGYSQHLKTNLCSACWRLARTLDEEEFREMWTQLPTFFGLEAQGDDDSDHDED</sequence>
<dbReference type="PROSITE" id="PS50097">
    <property type="entry name" value="BTB"/>
    <property type="match status" value="1"/>
</dbReference>
<dbReference type="AlphaFoldDB" id="A0A5C3P7E3"/>
<dbReference type="CDD" id="cd18186">
    <property type="entry name" value="BTB_POZ_ZBTB_KLHL-like"/>
    <property type="match status" value="1"/>
</dbReference>
<protein>
    <recommendedName>
        <fullName evidence="2">BTB domain-containing protein</fullName>
    </recommendedName>
</protein>
<dbReference type="InParanoid" id="A0A5C3P7E3"/>
<dbReference type="InterPro" id="IPR000210">
    <property type="entry name" value="BTB/POZ_dom"/>
</dbReference>
<dbReference type="InterPro" id="IPR011333">
    <property type="entry name" value="SKP1/BTB/POZ_sf"/>
</dbReference>